<proteinExistence type="predicted"/>
<dbReference type="AlphaFoldDB" id="A0A261GC54"/>
<keyword evidence="3" id="KW-1185">Reference proteome</keyword>
<feature type="region of interest" description="Disordered" evidence="1">
    <location>
        <begin position="259"/>
        <end position="326"/>
    </location>
</feature>
<gene>
    <name evidence="2" type="ORF">BAQU_0124</name>
</gene>
<evidence type="ECO:0008006" key="4">
    <source>
        <dbReference type="Google" id="ProtNLM"/>
    </source>
</evidence>
<feature type="compositionally biased region" description="Basic and acidic residues" evidence="1">
    <location>
        <begin position="292"/>
        <end position="309"/>
    </location>
</feature>
<dbReference type="RefSeq" id="WP_094692141.1">
    <property type="nucleotide sequence ID" value="NZ_JBDNSV010000013.1"/>
</dbReference>
<dbReference type="EMBL" id="MWXA01000001">
    <property type="protein sequence ID" value="OZG68823.1"/>
    <property type="molecule type" value="Genomic_DNA"/>
</dbReference>
<comment type="caution">
    <text evidence="2">The sequence shown here is derived from an EMBL/GenBank/DDBJ whole genome shotgun (WGS) entry which is preliminary data.</text>
</comment>
<evidence type="ECO:0000313" key="3">
    <source>
        <dbReference type="Proteomes" id="UP000216451"/>
    </source>
</evidence>
<feature type="compositionally biased region" description="Polar residues" evidence="1">
    <location>
        <begin position="271"/>
        <end position="285"/>
    </location>
</feature>
<name>A0A261GC54_9BIFI</name>
<accession>A0A261GC54</accession>
<dbReference type="InterPro" id="IPR024234">
    <property type="entry name" value="DUF3801"/>
</dbReference>
<dbReference type="Pfam" id="PF12687">
    <property type="entry name" value="DUF3801"/>
    <property type="match status" value="1"/>
</dbReference>
<evidence type="ECO:0000256" key="1">
    <source>
        <dbReference type="SAM" id="MobiDB-lite"/>
    </source>
</evidence>
<reference evidence="2 3" key="1">
    <citation type="journal article" date="2017" name="BMC Genomics">
        <title>Comparative genomic and phylogenomic analyses of the Bifidobacteriaceae family.</title>
        <authorList>
            <person name="Lugli G.A."/>
            <person name="Milani C."/>
            <person name="Turroni F."/>
            <person name="Duranti S."/>
            <person name="Mancabelli L."/>
            <person name="Mangifesta M."/>
            <person name="Ferrario C."/>
            <person name="Modesto M."/>
            <person name="Mattarelli P."/>
            <person name="Jiri K."/>
            <person name="van Sinderen D."/>
            <person name="Ventura M."/>
        </authorList>
    </citation>
    <scope>NUCLEOTIDE SEQUENCE [LARGE SCALE GENOMIC DNA]</scope>
    <source>
        <strain evidence="2 3">LMG 28769</strain>
    </source>
</reference>
<sequence length="326" mass="35618">MVMEEQIAQSVLSAAMQGATLILRVSEKAANILAAATSTTVSKIGKTTKDTLRQGRESVVKLTKKAGGDLHFTEELSREDMRSVRNQLHQYGLHYGIEKNPDTGKYYIVFKGTDADMVKHSLERALATVSGKASIDPVTVPEQAQGINETAQDVAVTKASDLVPETVAADAPKFSMPFKTVQWDRDAKIISDNLTKLSIPFTVKPGGEGQQVFTFPQSCTPAVKQFIDSYAQNVPNFDTSRVGNYQQLGIEQVAQASTQKMPAVGKEHGETAQQPVQAKTRSSSKAMPRKKTAADVRRELKQDTQERINRARNAAPVKTATKTRAR</sequence>
<organism evidence="2 3">
    <name type="scientific">Bifidobacterium aquikefiri</name>
    <dbReference type="NCBI Taxonomy" id="1653207"/>
    <lineage>
        <taxon>Bacteria</taxon>
        <taxon>Bacillati</taxon>
        <taxon>Actinomycetota</taxon>
        <taxon>Actinomycetes</taxon>
        <taxon>Bifidobacteriales</taxon>
        <taxon>Bifidobacteriaceae</taxon>
        <taxon>Bifidobacterium</taxon>
    </lineage>
</organism>
<protein>
    <recommendedName>
        <fullName evidence="4">Mobilization protein</fullName>
    </recommendedName>
</protein>
<dbReference type="Proteomes" id="UP000216451">
    <property type="component" value="Unassembled WGS sequence"/>
</dbReference>
<evidence type="ECO:0000313" key="2">
    <source>
        <dbReference type="EMBL" id="OZG68823.1"/>
    </source>
</evidence>